<dbReference type="GeneID" id="18922255"/>
<organism evidence="3">
    <name type="scientific">Melampsora larici-populina (strain 98AG31 / pathotype 3-4-7)</name>
    <name type="common">Poplar leaf rust fungus</name>
    <dbReference type="NCBI Taxonomy" id="747676"/>
    <lineage>
        <taxon>Eukaryota</taxon>
        <taxon>Fungi</taxon>
        <taxon>Dikarya</taxon>
        <taxon>Basidiomycota</taxon>
        <taxon>Pucciniomycotina</taxon>
        <taxon>Pucciniomycetes</taxon>
        <taxon>Pucciniales</taxon>
        <taxon>Melampsoraceae</taxon>
        <taxon>Melampsora</taxon>
    </lineage>
</organism>
<evidence type="ECO:0000256" key="1">
    <source>
        <dbReference type="SAM" id="MobiDB-lite"/>
    </source>
</evidence>
<feature type="compositionally biased region" description="Basic residues" evidence="1">
    <location>
        <begin position="77"/>
        <end position="90"/>
    </location>
</feature>
<dbReference type="AlphaFoldDB" id="F4REN4"/>
<dbReference type="EMBL" id="GL883098">
    <property type="protein sequence ID" value="EGG09249.1"/>
    <property type="molecule type" value="Genomic_DNA"/>
</dbReference>
<evidence type="ECO:0000313" key="2">
    <source>
        <dbReference type="EMBL" id="EGG09249.1"/>
    </source>
</evidence>
<dbReference type="InParanoid" id="F4REN4"/>
<dbReference type="KEGG" id="mlr:MELLADRAFT_104427"/>
<dbReference type="HOGENOM" id="CLU_1777912_0_0_1"/>
<feature type="region of interest" description="Disordered" evidence="1">
    <location>
        <begin position="67"/>
        <end position="133"/>
    </location>
</feature>
<protein>
    <submittedName>
        <fullName evidence="2">Uncharacterized protein</fullName>
    </submittedName>
</protein>
<reference evidence="3" key="1">
    <citation type="journal article" date="2011" name="Proc. Natl. Acad. Sci. U.S.A.">
        <title>Obligate biotrophy features unraveled by the genomic analysis of rust fungi.</title>
        <authorList>
            <person name="Duplessis S."/>
            <person name="Cuomo C.A."/>
            <person name="Lin Y.-C."/>
            <person name="Aerts A."/>
            <person name="Tisserant E."/>
            <person name="Veneault-Fourrey C."/>
            <person name="Joly D.L."/>
            <person name="Hacquard S."/>
            <person name="Amselem J."/>
            <person name="Cantarel B.L."/>
            <person name="Chiu R."/>
            <person name="Coutinho P.M."/>
            <person name="Feau N."/>
            <person name="Field M."/>
            <person name="Frey P."/>
            <person name="Gelhaye E."/>
            <person name="Goldberg J."/>
            <person name="Grabherr M.G."/>
            <person name="Kodira C.D."/>
            <person name="Kohler A."/>
            <person name="Kuees U."/>
            <person name="Lindquist E.A."/>
            <person name="Lucas S.M."/>
            <person name="Mago R."/>
            <person name="Mauceli E."/>
            <person name="Morin E."/>
            <person name="Murat C."/>
            <person name="Pangilinan J.L."/>
            <person name="Park R."/>
            <person name="Pearson M."/>
            <person name="Quesneville H."/>
            <person name="Rouhier N."/>
            <person name="Sakthikumar S."/>
            <person name="Salamov A.A."/>
            <person name="Schmutz J."/>
            <person name="Selles B."/>
            <person name="Shapiro H."/>
            <person name="Tanguay P."/>
            <person name="Tuskan G.A."/>
            <person name="Henrissat B."/>
            <person name="Van de Peer Y."/>
            <person name="Rouze P."/>
            <person name="Ellis J.G."/>
            <person name="Dodds P.N."/>
            <person name="Schein J.E."/>
            <person name="Zhong S."/>
            <person name="Hamelin R.C."/>
            <person name="Grigoriev I.V."/>
            <person name="Szabo L.J."/>
            <person name="Martin F."/>
        </authorList>
    </citation>
    <scope>NUCLEOTIDE SEQUENCE [LARGE SCALE GENOMIC DNA]</scope>
    <source>
        <strain evidence="3">98AG31 / pathotype 3-4-7</strain>
    </source>
</reference>
<evidence type="ECO:0000313" key="3">
    <source>
        <dbReference type="Proteomes" id="UP000001072"/>
    </source>
</evidence>
<proteinExistence type="predicted"/>
<keyword evidence="3" id="KW-1185">Reference proteome</keyword>
<dbReference type="VEuPathDB" id="FungiDB:MELLADRAFT_104427"/>
<name>F4REN4_MELLP</name>
<dbReference type="Proteomes" id="UP000001072">
    <property type="component" value="Unassembled WGS sequence"/>
</dbReference>
<sequence length="133" mass="14898">MSTSIATESTSSSGKITLEEYKLSQQQSDPLASFFHPVHFCGDDDVTDISTVSRSTDDSISEKLSKMELQQSNSGRIPKKQNKVIKKPYSRKTVITPPRTPEVSRNPRNRPHVKTIVKSDQQKPVNKEKATQP</sequence>
<accession>F4REN4</accession>
<dbReference type="RefSeq" id="XP_007407609.1">
    <property type="nucleotide sequence ID" value="XM_007407547.1"/>
</dbReference>
<gene>
    <name evidence="2" type="ORF">MELLADRAFT_104427</name>
</gene>